<evidence type="ECO:0000313" key="2">
    <source>
        <dbReference type="EMBL" id="CAB1422589.1"/>
    </source>
</evidence>
<reference evidence="2" key="1">
    <citation type="submission" date="2020-03" db="EMBL/GenBank/DDBJ databases">
        <authorList>
            <person name="Weist P."/>
        </authorList>
    </citation>
    <scope>NUCLEOTIDE SEQUENCE</scope>
</reference>
<evidence type="ECO:0000313" key="3">
    <source>
        <dbReference type="Proteomes" id="UP001153269"/>
    </source>
</evidence>
<comment type="caution">
    <text evidence="2">The sequence shown here is derived from an EMBL/GenBank/DDBJ whole genome shotgun (WGS) entry which is preliminary data.</text>
</comment>
<gene>
    <name evidence="2" type="ORF">PLEPLA_LOCUS10506</name>
</gene>
<feature type="non-terminal residue" evidence="2">
    <location>
        <position position="75"/>
    </location>
</feature>
<accession>A0A9N7U0K6</accession>
<dbReference type="AlphaFoldDB" id="A0A9N7U0K6"/>
<sequence>MDEVMGRGENSQEEQKRGWGERGCREKVEKRSEKGQRKKRVEGKEGKRERVGSSVYEGTKRRKQRWRRNPWGEGK</sequence>
<name>A0A9N7U0K6_PLEPL</name>
<organism evidence="2 3">
    <name type="scientific">Pleuronectes platessa</name>
    <name type="common">European plaice</name>
    <dbReference type="NCBI Taxonomy" id="8262"/>
    <lineage>
        <taxon>Eukaryota</taxon>
        <taxon>Metazoa</taxon>
        <taxon>Chordata</taxon>
        <taxon>Craniata</taxon>
        <taxon>Vertebrata</taxon>
        <taxon>Euteleostomi</taxon>
        <taxon>Actinopterygii</taxon>
        <taxon>Neopterygii</taxon>
        <taxon>Teleostei</taxon>
        <taxon>Neoteleostei</taxon>
        <taxon>Acanthomorphata</taxon>
        <taxon>Carangaria</taxon>
        <taxon>Pleuronectiformes</taxon>
        <taxon>Pleuronectoidei</taxon>
        <taxon>Pleuronectidae</taxon>
        <taxon>Pleuronectes</taxon>
    </lineage>
</organism>
<keyword evidence="3" id="KW-1185">Reference proteome</keyword>
<dbReference type="Proteomes" id="UP001153269">
    <property type="component" value="Unassembled WGS sequence"/>
</dbReference>
<evidence type="ECO:0000256" key="1">
    <source>
        <dbReference type="SAM" id="MobiDB-lite"/>
    </source>
</evidence>
<dbReference type="EMBL" id="CADEAL010000597">
    <property type="protein sequence ID" value="CAB1422589.1"/>
    <property type="molecule type" value="Genomic_DNA"/>
</dbReference>
<feature type="compositionally biased region" description="Basic and acidic residues" evidence="1">
    <location>
        <begin position="42"/>
        <end position="51"/>
    </location>
</feature>
<feature type="region of interest" description="Disordered" evidence="1">
    <location>
        <begin position="1"/>
        <end position="75"/>
    </location>
</feature>
<proteinExistence type="predicted"/>
<protein>
    <submittedName>
        <fullName evidence="2">Uncharacterized protein</fullName>
    </submittedName>
</protein>
<feature type="compositionally biased region" description="Basic and acidic residues" evidence="1">
    <location>
        <begin position="13"/>
        <end position="35"/>
    </location>
</feature>